<dbReference type="OrthoDB" id="1911237at2759"/>
<evidence type="ECO:0000256" key="1">
    <source>
        <dbReference type="ARBA" id="ARBA00004604"/>
    </source>
</evidence>
<keyword evidence="4" id="KW-0539">Nucleus</keyword>
<dbReference type="InterPro" id="IPR013791">
    <property type="entry name" value="RNA3'-term_phos_cycl_insert"/>
</dbReference>
<reference evidence="7 8" key="1">
    <citation type="submission" date="2017-03" db="EMBL/GenBank/DDBJ databases">
        <title>Genome of the blue death feigning beetle - Asbolus verrucosus.</title>
        <authorList>
            <person name="Rider S.D."/>
        </authorList>
    </citation>
    <scope>NUCLEOTIDE SEQUENCE [LARGE SCALE GENOMIC DNA]</scope>
    <source>
        <strain evidence="7">Butters</strain>
        <tissue evidence="7">Head and leg muscle</tissue>
    </source>
</reference>
<dbReference type="Pfam" id="PF05189">
    <property type="entry name" value="RTC_insert"/>
    <property type="match status" value="1"/>
</dbReference>
<dbReference type="FunFam" id="3.30.360.20:FF:000001">
    <property type="entry name" value="RNA terminal phosphate cyclase-like 1"/>
    <property type="match status" value="1"/>
</dbReference>
<organism evidence="7 8">
    <name type="scientific">Asbolus verrucosus</name>
    <name type="common">Desert ironclad beetle</name>
    <dbReference type="NCBI Taxonomy" id="1661398"/>
    <lineage>
        <taxon>Eukaryota</taxon>
        <taxon>Metazoa</taxon>
        <taxon>Ecdysozoa</taxon>
        <taxon>Arthropoda</taxon>
        <taxon>Hexapoda</taxon>
        <taxon>Insecta</taxon>
        <taxon>Pterygota</taxon>
        <taxon>Neoptera</taxon>
        <taxon>Endopterygota</taxon>
        <taxon>Coleoptera</taxon>
        <taxon>Polyphaga</taxon>
        <taxon>Cucujiformia</taxon>
        <taxon>Tenebrionidae</taxon>
        <taxon>Pimeliinae</taxon>
        <taxon>Asbolus</taxon>
    </lineage>
</organism>
<dbReference type="PANTHER" id="PTHR11096:SF1">
    <property type="entry name" value="RNA 3'-TERMINAL PHOSPHATE CYCLASE-LIKE PROTEIN"/>
    <property type="match status" value="1"/>
</dbReference>
<dbReference type="InterPro" id="IPR036553">
    <property type="entry name" value="RPTC_insert"/>
</dbReference>
<dbReference type="GO" id="GO:0005730">
    <property type="term" value="C:nucleolus"/>
    <property type="evidence" value="ECO:0007669"/>
    <property type="project" value="UniProtKB-SubCell"/>
</dbReference>
<dbReference type="AlphaFoldDB" id="A0A482W3J2"/>
<dbReference type="STRING" id="1661398.A0A482W3J2"/>
<dbReference type="PROSITE" id="PS01287">
    <property type="entry name" value="RTC"/>
    <property type="match status" value="1"/>
</dbReference>
<dbReference type="Proteomes" id="UP000292052">
    <property type="component" value="Unassembled WGS sequence"/>
</dbReference>
<dbReference type="InterPro" id="IPR000228">
    <property type="entry name" value="RNA3'_term_phos_cyc"/>
</dbReference>
<evidence type="ECO:0000313" key="8">
    <source>
        <dbReference type="Proteomes" id="UP000292052"/>
    </source>
</evidence>
<name>A0A482W3J2_ASBVE</name>
<gene>
    <name evidence="7" type="ORF">BDFB_008394</name>
</gene>
<accession>A0A482W3J2</accession>
<sequence length="379" mass="41436">MTTATLKGSILCYKGSNFFRQRLVLSVLSGRAVRITHIRVLDDEPGLKEFEVNLIRLLDKITNGTVIELNETGTSLYFQPGLLYGGTIEHECSVQRGIGYYLEALVMLGLFCKQPLNTTLHGVTNNNIDPSVDLIKTSMLNTLKKFILDDEGLEIKISKRGMLPLGGGEVVFKSPVRKQLRPIQLLDSGMVKRVRGIAYALRVSPAIANRMVEKAKGVLLNFLPDVYISTDQRRGKQSGRSPGYGIHLTAETTDGVIYSAEQVSNVVSNGEDPSVPEEVGAAAAQRLLYEIYLGGVTDSTCQAVAILCMALGQQDVSKFVIGPLSECAIGFLRHLKEFFGTTFKLEHFEPSKESSGTGSKKVVLTCVGIGYKNISKRTI</sequence>
<comment type="caution">
    <text evidence="7">The sequence shown here is derived from an EMBL/GenBank/DDBJ whole genome shotgun (WGS) entry which is preliminary data.</text>
</comment>
<dbReference type="GO" id="GO:0004521">
    <property type="term" value="F:RNA endonuclease activity"/>
    <property type="evidence" value="ECO:0007669"/>
    <property type="project" value="TreeGrafter"/>
</dbReference>
<dbReference type="NCBIfam" id="TIGR03400">
    <property type="entry name" value="18S_RNA_Rcl1p"/>
    <property type="match status" value="1"/>
</dbReference>
<evidence type="ECO:0000256" key="4">
    <source>
        <dbReference type="ARBA" id="ARBA00023242"/>
    </source>
</evidence>
<dbReference type="PANTHER" id="PTHR11096">
    <property type="entry name" value="RNA 3' TERMINAL PHOSPHATE CYCLASE"/>
    <property type="match status" value="1"/>
</dbReference>
<dbReference type="Pfam" id="PF01137">
    <property type="entry name" value="RTC"/>
    <property type="match status" value="1"/>
</dbReference>
<feature type="domain" description="RNA 3'-terminal phosphate cyclase" evidence="5">
    <location>
        <begin position="13"/>
        <end position="344"/>
    </location>
</feature>
<keyword evidence="8" id="KW-1185">Reference proteome</keyword>
<dbReference type="Gene3D" id="3.30.360.20">
    <property type="entry name" value="RNA 3'-terminal phosphate cyclase, insert domain"/>
    <property type="match status" value="1"/>
</dbReference>
<evidence type="ECO:0000256" key="3">
    <source>
        <dbReference type="ARBA" id="ARBA00022517"/>
    </source>
</evidence>
<feature type="domain" description="RNA 3'-terminal phosphate cyclase insert" evidence="6">
    <location>
        <begin position="187"/>
        <end position="291"/>
    </location>
</feature>
<comment type="similarity">
    <text evidence="2">Belongs to the RNA 3'-terminal cyclase family. Type 2 subfamily.</text>
</comment>
<proteinExistence type="inferred from homology"/>
<dbReference type="InterPro" id="IPR013792">
    <property type="entry name" value="RNA3'P_cycl/enolpyr_Trfase_a/b"/>
</dbReference>
<evidence type="ECO:0000259" key="5">
    <source>
        <dbReference type="Pfam" id="PF01137"/>
    </source>
</evidence>
<dbReference type="InterPro" id="IPR020719">
    <property type="entry name" value="RNA3'_term_phos_cycl-like_CS"/>
</dbReference>
<evidence type="ECO:0000256" key="2">
    <source>
        <dbReference type="ARBA" id="ARBA00007089"/>
    </source>
</evidence>
<evidence type="ECO:0000259" key="6">
    <source>
        <dbReference type="Pfam" id="PF05189"/>
    </source>
</evidence>
<dbReference type="SUPFAM" id="SSF55205">
    <property type="entry name" value="EPT/RTPC-like"/>
    <property type="match status" value="1"/>
</dbReference>
<dbReference type="CDD" id="cd00875">
    <property type="entry name" value="RNA_Cyclase_Class_I"/>
    <property type="match status" value="1"/>
</dbReference>
<dbReference type="EMBL" id="QDEB01032062">
    <property type="protein sequence ID" value="RZC39680.1"/>
    <property type="molecule type" value="Genomic_DNA"/>
</dbReference>
<dbReference type="InterPro" id="IPR037136">
    <property type="entry name" value="RNA3'_phos_cyclase_dom_sf"/>
</dbReference>
<comment type="subcellular location">
    <subcellularLocation>
        <location evidence="1">Nucleus</location>
        <location evidence="1">Nucleolus</location>
    </subcellularLocation>
</comment>
<keyword evidence="3" id="KW-0690">Ribosome biogenesis</keyword>
<evidence type="ECO:0000313" key="7">
    <source>
        <dbReference type="EMBL" id="RZC39680.1"/>
    </source>
</evidence>
<dbReference type="InterPro" id="IPR016443">
    <property type="entry name" value="RNA3'_term_phos_cyc_type_2"/>
</dbReference>
<dbReference type="GO" id="GO:0000479">
    <property type="term" value="P:endonucleolytic cleavage of tricistronic rRNA transcript (SSU-rRNA, 5.8S rRNA, LSU-rRNA)"/>
    <property type="evidence" value="ECO:0007669"/>
    <property type="project" value="TreeGrafter"/>
</dbReference>
<dbReference type="Gene3D" id="3.65.10.20">
    <property type="entry name" value="RNA 3'-terminal phosphate cyclase domain"/>
    <property type="match status" value="1"/>
</dbReference>
<protein>
    <submittedName>
        <fullName evidence="7">RTC domain containing protein</fullName>
    </submittedName>
</protein>
<dbReference type="PIRSF" id="PIRSF005378">
    <property type="entry name" value="RNA3'_term_phos_cycl_euk"/>
    <property type="match status" value="1"/>
</dbReference>
<dbReference type="InterPro" id="IPR023797">
    <property type="entry name" value="RNA3'_phos_cyclase_dom"/>
</dbReference>